<evidence type="ECO:0000256" key="8">
    <source>
        <dbReference type="ARBA" id="ARBA00022989"/>
    </source>
</evidence>
<organism evidence="14">
    <name type="scientific">Sporisorium scitamineum</name>
    <dbReference type="NCBI Taxonomy" id="49012"/>
    <lineage>
        <taxon>Eukaryota</taxon>
        <taxon>Fungi</taxon>
        <taxon>Dikarya</taxon>
        <taxon>Basidiomycota</taxon>
        <taxon>Ustilaginomycotina</taxon>
        <taxon>Ustilaginomycetes</taxon>
        <taxon>Ustilaginales</taxon>
        <taxon>Ustilaginaceae</taxon>
        <taxon>Sporisorium</taxon>
    </lineage>
</organism>
<evidence type="ECO:0000256" key="11">
    <source>
        <dbReference type="ARBA" id="ARBA00048899"/>
    </source>
</evidence>
<evidence type="ECO:0000256" key="4">
    <source>
        <dbReference type="ARBA" id="ARBA00022676"/>
    </source>
</evidence>
<evidence type="ECO:0000256" key="5">
    <source>
        <dbReference type="ARBA" id="ARBA00022679"/>
    </source>
</evidence>
<dbReference type="OrthoDB" id="19039at2759"/>
<dbReference type="InterPro" id="IPR005599">
    <property type="entry name" value="GPI_mannosylTrfase"/>
</dbReference>
<feature type="signal peptide" evidence="13">
    <location>
        <begin position="1"/>
        <end position="27"/>
    </location>
</feature>
<keyword evidence="5 14" id="KW-0808">Transferase</keyword>
<keyword evidence="6 12" id="KW-0812">Transmembrane</keyword>
<dbReference type="PANTHER" id="PTHR22760">
    <property type="entry name" value="GLYCOSYLTRANSFERASE"/>
    <property type="match status" value="1"/>
</dbReference>
<keyword evidence="4 12" id="KW-0328">Glycosyltransferase</keyword>
<dbReference type="EC" id="2.4.1.-" evidence="12"/>
<feature type="transmembrane region" description="Helical" evidence="12">
    <location>
        <begin position="318"/>
        <end position="342"/>
    </location>
</feature>
<keyword evidence="13" id="KW-0732">Signal</keyword>
<keyword evidence="7 12" id="KW-0256">Endoplasmic reticulum</keyword>
<evidence type="ECO:0000256" key="2">
    <source>
        <dbReference type="ARBA" id="ARBA00004922"/>
    </source>
</evidence>
<evidence type="ECO:0000256" key="12">
    <source>
        <dbReference type="RuleBase" id="RU363075"/>
    </source>
</evidence>
<evidence type="ECO:0000256" key="10">
    <source>
        <dbReference type="ARBA" id="ARBA00044721"/>
    </source>
</evidence>
<dbReference type="EMBL" id="LK056664">
    <property type="protein sequence ID" value="CDU23951.1"/>
    <property type="molecule type" value="Genomic_DNA"/>
</dbReference>
<feature type="transmembrane region" description="Helical" evidence="12">
    <location>
        <begin position="169"/>
        <end position="187"/>
    </location>
</feature>
<feature type="transmembrane region" description="Helical" evidence="12">
    <location>
        <begin position="143"/>
        <end position="162"/>
    </location>
</feature>
<comment type="catalytic activity">
    <reaction evidence="11">
        <text>an alpha-D-Man-(1-&gt;2)-alpha-D-Man-(1-&gt;2)-alpha-D-Man-(1-&gt;3)-[alpha-D-Man-(1-&gt;2)-alpha-D-Man-(1-&gt;3)-alpha-D-Man-(1-&gt;6)]-beta-D-Man-(1-&gt;4)-beta-D-GlcNAc-(1-&gt;4)-alpha-D-GlcNAc-diphospho-di-trans,poly-cis-dolichol + a di-trans,poly-cis-dolichyl beta-D-mannosyl phosphate = an alpha-D-Man-(1-&gt;2)-alpha-D-Man-(1-&gt;2)-alpha-D-Man-(1-&gt;3)-[alpha-D-Man-(1-&gt;2)-alpha-D-Man-(1-&gt;3)-[alpha-D-Man-(1-&gt;6)]-alpha-D-Man-(1-&gt;6)]-beta-D-Man-(1-&gt;4)-beta-D-GlcNAc-(1-&gt;4)-alpha-D-GlcNAc-diphospho-di-trans,poly-cis-dolichol + a di-trans,poly-cis-dolichyl phosphate + H(+)</text>
        <dbReference type="Rhea" id="RHEA:29535"/>
        <dbReference type="Rhea" id="RHEA-COMP:19498"/>
        <dbReference type="Rhea" id="RHEA-COMP:19501"/>
        <dbReference type="Rhea" id="RHEA-COMP:19518"/>
        <dbReference type="Rhea" id="RHEA-COMP:19519"/>
        <dbReference type="ChEBI" id="CHEBI:15378"/>
        <dbReference type="ChEBI" id="CHEBI:57683"/>
        <dbReference type="ChEBI" id="CHEBI:58211"/>
        <dbReference type="ChEBI" id="CHEBI:132517"/>
        <dbReference type="ChEBI" id="CHEBI:132519"/>
        <dbReference type="EC" id="2.4.1.260"/>
    </reaction>
    <physiologicalReaction direction="left-to-right" evidence="11">
        <dbReference type="Rhea" id="RHEA:29536"/>
    </physiologicalReaction>
</comment>
<feature type="transmembrane region" description="Helical" evidence="12">
    <location>
        <begin position="70"/>
        <end position="90"/>
    </location>
</feature>
<gene>
    <name evidence="14" type="ORF">SPSC_02580</name>
</gene>
<dbReference type="GO" id="GO:0052917">
    <property type="term" value="F:dol-P-Man:Man(7)GlcNAc(2)-PP-Dol alpha-1,6-mannosyltransferase activity"/>
    <property type="evidence" value="ECO:0007669"/>
    <property type="project" value="UniProtKB-EC"/>
</dbReference>
<dbReference type="AlphaFoldDB" id="A0A127ZCV1"/>
<dbReference type="GO" id="GO:0006487">
    <property type="term" value="P:protein N-linked glycosylation"/>
    <property type="evidence" value="ECO:0007669"/>
    <property type="project" value="TreeGrafter"/>
</dbReference>
<keyword evidence="9 12" id="KW-0472">Membrane</keyword>
<evidence type="ECO:0000313" key="14">
    <source>
        <dbReference type="EMBL" id="CDU23951.1"/>
    </source>
</evidence>
<dbReference type="UniPathway" id="UPA00378"/>
<comment type="similarity">
    <text evidence="3 12">Belongs to the glycosyltransferase 22 family.</text>
</comment>
<proteinExistence type="inferred from homology"/>
<feature type="transmembrane region" description="Helical" evidence="12">
    <location>
        <begin position="202"/>
        <end position="231"/>
    </location>
</feature>
<accession>A0A127ZCV1</accession>
<dbReference type="Pfam" id="PF03901">
    <property type="entry name" value="Glyco_transf_22"/>
    <property type="match status" value="1"/>
</dbReference>
<protein>
    <recommendedName>
        <fullName evidence="12">Mannosyltransferase</fullName>
        <ecNumber evidence="12">2.4.1.-</ecNumber>
    </recommendedName>
</protein>
<dbReference type="GO" id="GO:0005789">
    <property type="term" value="C:endoplasmic reticulum membrane"/>
    <property type="evidence" value="ECO:0007669"/>
    <property type="project" value="UniProtKB-SubCell"/>
</dbReference>
<evidence type="ECO:0000256" key="6">
    <source>
        <dbReference type="ARBA" id="ARBA00022692"/>
    </source>
</evidence>
<feature type="transmembrane region" description="Helical" evidence="12">
    <location>
        <begin position="407"/>
        <end position="424"/>
    </location>
</feature>
<comment type="pathway">
    <text evidence="2">Protein modification; protein glycosylation.</text>
</comment>
<evidence type="ECO:0000256" key="9">
    <source>
        <dbReference type="ARBA" id="ARBA00023136"/>
    </source>
</evidence>
<evidence type="ECO:0000256" key="13">
    <source>
        <dbReference type="SAM" id="SignalP"/>
    </source>
</evidence>
<feature type="transmembrane region" description="Helical" evidence="12">
    <location>
        <begin position="243"/>
        <end position="263"/>
    </location>
</feature>
<evidence type="ECO:0000256" key="3">
    <source>
        <dbReference type="ARBA" id="ARBA00007063"/>
    </source>
</evidence>
<reference evidence="14" key="1">
    <citation type="submission" date="2014-06" db="EMBL/GenBank/DDBJ databases">
        <authorList>
            <person name="Ju J."/>
            <person name="Zhang J."/>
        </authorList>
    </citation>
    <scope>NUCLEOTIDE SEQUENCE</scope>
    <source>
        <strain evidence="14">SscI8</strain>
    </source>
</reference>
<evidence type="ECO:0000256" key="7">
    <source>
        <dbReference type="ARBA" id="ARBA00022824"/>
    </source>
</evidence>
<feature type="transmembrane region" description="Helical" evidence="12">
    <location>
        <begin position="380"/>
        <end position="400"/>
    </location>
</feature>
<dbReference type="PANTHER" id="PTHR22760:SF1">
    <property type="entry name" value="DOL-P-MAN:MAN(7)GLCNAC(2)-PP-DOL ALPHA-1,6-MANNOSYLTRANSFERASE"/>
    <property type="match status" value="1"/>
</dbReference>
<comment type="function">
    <text evidence="10">Mannosyltransferase that operates in the biosynthetic pathway of dolichol-linked oligosaccharides, the glycan precursors employed in protein asparagine (N)-glycosylation. The assembly of dolichol-linked oligosaccharides begins on the cytosolic side of the endoplasmic reticulum membrane and finishes in its lumen. The sequential addition of sugars to dolichol pyrophosphate produces dolichol-linked oligosaccharides containing fourteen sugars, including two GlcNAcs, nine mannoses and three glucoses. Once assembled, the oligosaccharide is transferred from the lipid to nascent proteins by oligosaccharyltransferases. In the lumen of the endoplasmic reticulum, adds the eighth mannose residue in an alpha-1,6 linkage onto Man(7)GlcNAc(2)-PP-dolichol to produce Man(8)GlcNAc(2)-PP-dolichol.</text>
</comment>
<sequence>MDRASSFIWLCGLPCLLVLVAWRTVSCPYTKVEESFTIQAVHDILSYGVGPEALPRYDHQVFPGAVPRSFIGPLLLAALSYPFILFSRLVGAVQTSADVQVVIRLCLATVNATALAFFCQQCFVPSAKRSKPKGSSPPEDGRLQAALFLLISAAQFHFAFWASRTIPNSLALPFVITALALICRNITTADDRKNRTLFDVKAAIWLLTFSVVVLRLEIVATLIPVSLYLLLSRKLGLWTGLKTGIVASAFSVFVTLAIDTYFWQNPVDSRAESIFGVFFLSLRNLATGDRPHPLWPELHALLFNVVEGKSSEWGVSPWHAYVTSLIPKLLAFTAPLVVIGALKLIRRRNTALDARASFLSLTSITHITVLSMLGHKEWRFAFYIIPALNVVAAIGAGVLIRSWPGKAALAALLIFQVGLSWFTGHLSSINYPGGEALAILHLHLQSNPNATTRGPTIVHIDVLPAMTGVTLFGSIHLNRTRSSGLLNRFSGVVPVSCGSEQQCWMYDKAENLPVSGAEAVQARSSFTHLLTEVPECRILRSQAGAEVAVYDQPFEPLAPPVSSFSGLQRKSFSQIKTDLLSLPRSLLVPSPQRRDSGSLVRLALPVVIVEKPAVWLCHRKHDQL</sequence>
<feature type="transmembrane region" description="Helical" evidence="12">
    <location>
        <begin position="102"/>
        <end position="123"/>
    </location>
</feature>
<feature type="transmembrane region" description="Helical" evidence="12">
    <location>
        <begin position="354"/>
        <end position="374"/>
    </location>
</feature>
<name>A0A127ZCV1_9BASI</name>
<feature type="chain" id="PRO_5007281240" description="Mannosyltransferase" evidence="13">
    <location>
        <begin position="28"/>
        <end position="624"/>
    </location>
</feature>
<comment type="subcellular location">
    <subcellularLocation>
        <location evidence="1 12">Endoplasmic reticulum membrane</location>
        <topology evidence="1 12">Multi-pass membrane protein</topology>
    </subcellularLocation>
</comment>
<evidence type="ECO:0000256" key="1">
    <source>
        <dbReference type="ARBA" id="ARBA00004477"/>
    </source>
</evidence>
<keyword evidence="8 12" id="KW-1133">Transmembrane helix</keyword>